<keyword evidence="6 7" id="KW-0961">Cell wall biogenesis/degradation</keyword>
<comment type="function">
    <text evidence="7">Functions as a peptidoglycan terminase that cleaves nascent peptidoglycan strands endolytically to terminate their elongation.</text>
</comment>
<keyword evidence="1 7" id="KW-1003">Cell membrane</keyword>
<dbReference type="CDD" id="cd08010">
    <property type="entry name" value="MltG_like"/>
    <property type="match status" value="1"/>
</dbReference>
<dbReference type="InterPro" id="IPR003770">
    <property type="entry name" value="MLTG-like"/>
</dbReference>
<keyword evidence="3 7" id="KW-1133">Transmembrane helix</keyword>
<comment type="catalytic activity">
    <reaction evidence="7">
        <text>a peptidoglycan chain = a peptidoglycan chain with N-acetyl-1,6-anhydromuramyl-[peptide] at the reducing end + a peptidoglycan chain with N-acetylglucosamine at the non-reducing end.</text>
        <dbReference type="EC" id="4.2.2.29"/>
    </reaction>
</comment>
<evidence type="ECO:0000256" key="5">
    <source>
        <dbReference type="ARBA" id="ARBA00023239"/>
    </source>
</evidence>
<dbReference type="EC" id="4.2.2.29" evidence="7"/>
<organism evidence="8 9">
    <name type="scientific">Pseudothauera nasutitermitis</name>
    <dbReference type="NCBI Taxonomy" id="2565930"/>
    <lineage>
        <taxon>Bacteria</taxon>
        <taxon>Pseudomonadati</taxon>
        <taxon>Pseudomonadota</taxon>
        <taxon>Betaproteobacteria</taxon>
        <taxon>Rhodocyclales</taxon>
        <taxon>Zoogloeaceae</taxon>
        <taxon>Pseudothauera</taxon>
    </lineage>
</organism>
<dbReference type="EMBL" id="SSOC01000002">
    <property type="protein sequence ID" value="THF66418.1"/>
    <property type="molecule type" value="Genomic_DNA"/>
</dbReference>
<evidence type="ECO:0000256" key="2">
    <source>
        <dbReference type="ARBA" id="ARBA00022692"/>
    </source>
</evidence>
<dbReference type="RefSeq" id="WP_136347359.1">
    <property type="nucleotide sequence ID" value="NZ_SSOC01000002.1"/>
</dbReference>
<dbReference type="GO" id="GO:0008932">
    <property type="term" value="F:lytic endotransglycosylase activity"/>
    <property type="evidence" value="ECO:0007669"/>
    <property type="project" value="UniProtKB-UniRule"/>
</dbReference>
<dbReference type="OrthoDB" id="9814591at2"/>
<feature type="site" description="Important for catalytic activity" evidence="7">
    <location>
        <position position="215"/>
    </location>
</feature>
<keyword evidence="5 7" id="KW-0456">Lyase</keyword>
<evidence type="ECO:0000313" key="9">
    <source>
        <dbReference type="Proteomes" id="UP000308430"/>
    </source>
</evidence>
<proteinExistence type="inferred from homology"/>
<evidence type="ECO:0000256" key="6">
    <source>
        <dbReference type="ARBA" id="ARBA00023316"/>
    </source>
</evidence>
<protein>
    <recommendedName>
        <fullName evidence="7">Endolytic murein transglycosylase</fullName>
        <ecNumber evidence="7">4.2.2.29</ecNumber>
    </recommendedName>
    <alternativeName>
        <fullName evidence="7">Peptidoglycan lytic transglycosylase</fullName>
    </alternativeName>
    <alternativeName>
        <fullName evidence="7">Peptidoglycan polymerization terminase</fullName>
    </alternativeName>
</protein>
<dbReference type="GO" id="GO:0009252">
    <property type="term" value="P:peptidoglycan biosynthetic process"/>
    <property type="evidence" value="ECO:0007669"/>
    <property type="project" value="UniProtKB-UniRule"/>
</dbReference>
<evidence type="ECO:0000313" key="8">
    <source>
        <dbReference type="EMBL" id="THF66418.1"/>
    </source>
</evidence>
<evidence type="ECO:0000256" key="7">
    <source>
        <dbReference type="HAMAP-Rule" id="MF_02065"/>
    </source>
</evidence>
<keyword evidence="7" id="KW-0997">Cell inner membrane</keyword>
<evidence type="ECO:0000256" key="3">
    <source>
        <dbReference type="ARBA" id="ARBA00022989"/>
    </source>
</evidence>
<accession>A0A4V3WCA8</accession>
<dbReference type="HAMAP" id="MF_02065">
    <property type="entry name" value="MltG"/>
    <property type="match status" value="1"/>
</dbReference>
<dbReference type="GO" id="GO:0005886">
    <property type="term" value="C:plasma membrane"/>
    <property type="evidence" value="ECO:0007669"/>
    <property type="project" value="UniProtKB-UniRule"/>
</dbReference>
<dbReference type="Proteomes" id="UP000308430">
    <property type="component" value="Unassembled WGS sequence"/>
</dbReference>
<dbReference type="NCBIfam" id="TIGR00247">
    <property type="entry name" value="endolytic transglycosylase MltG"/>
    <property type="match status" value="1"/>
</dbReference>
<name>A0A4V3WCA8_9RHOO</name>
<sequence length="334" mass="36950">MKFLLLRLFLLVVLVCAALAGAYWWVALRPLPLPGPVVDFTVQRGQNMRQAANTIAAAGVPVHPEELYWIARAAGKAERILAGSYEVHDGLTLWQLILKLSSGDVSQAGLTVVEGWNFRQLRAAVEAHAFLSQDAAGLSDAEILQRIGAGETHPEGLFFPDTYLFDKHSSALALYRRAYLAMQAQLASAWEAREPGLPLASPYEALILASIIEKETGRAEERGLVASVFVNRLRIGMRLQTDPTVIYGYGAEFEGRLRRRHLDTDHPWNTYTRVGLPPTPIALPGRDSLLAALRPAQSDFFYFVARGDGTSEFSRNLNDHNRAVNRYQRAGRGS</sequence>
<dbReference type="PANTHER" id="PTHR30518:SF2">
    <property type="entry name" value="ENDOLYTIC MUREIN TRANSGLYCOSYLASE"/>
    <property type="match status" value="1"/>
</dbReference>
<keyword evidence="9" id="KW-1185">Reference proteome</keyword>
<reference evidence="8 9" key="1">
    <citation type="submission" date="2019-04" db="EMBL/GenBank/DDBJ databases">
        <title>Azoarcus nasutitermitis sp. nov. isolated from termite nest.</title>
        <authorList>
            <person name="Lin S.-Y."/>
            <person name="Hameed A."/>
            <person name="Hsu Y.-H."/>
            <person name="Young C.-C."/>
        </authorList>
    </citation>
    <scope>NUCLEOTIDE SEQUENCE [LARGE SCALE GENOMIC DNA]</scope>
    <source>
        <strain evidence="8 9">CC-YHH838</strain>
    </source>
</reference>
<evidence type="ECO:0000256" key="1">
    <source>
        <dbReference type="ARBA" id="ARBA00022475"/>
    </source>
</evidence>
<comment type="similarity">
    <text evidence="7">Belongs to the transglycosylase MltG family.</text>
</comment>
<evidence type="ECO:0000256" key="4">
    <source>
        <dbReference type="ARBA" id="ARBA00023136"/>
    </source>
</evidence>
<dbReference type="GO" id="GO:0071555">
    <property type="term" value="P:cell wall organization"/>
    <property type="evidence" value="ECO:0007669"/>
    <property type="project" value="UniProtKB-KW"/>
</dbReference>
<comment type="caution">
    <text evidence="8">The sequence shown here is derived from an EMBL/GenBank/DDBJ whole genome shotgun (WGS) entry which is preliminary data.</text>
</comment>
<dbReference type="AlphaFoldDB" id="A0A4V3WCA8"/>
<keyword evidence="4 7" id="KW-0472">Membrane</keyword>
<dbReference type="Pfam" id="PF02618">
    <property type="entry name" value="YceG"/>
    <property type="match status" value="1"/>
</dbReference>
<dbReference type="Gene3D" id="3.30.1490.480">
    <property type="entry name" value="Endolytic murein transglycosylase"/>
    <property type="match status" value="1"/>
</dbReference>
<keyword evidence="2 7" id="KW-0812">Transmembrane</keyword>
<dbReference type="Gene3D" id="3.30.160.60">
    <property type="entry name" value="Classic Zinc Finger"/>
    <property type="match status" value="1"/>
</dbReference>
<gene>
    <name evidence="7 8" type="primary">mltG</name>
    <name evidence="8" type="ORF">E6C76_06140</name>
</gene>
<dbReference type="PANTHER" id="PTHR30518">
    <property type="entry name" value="ENDOLYTIC MUREIN TRANSGLYCOSYLASE"/>
    <property type="match status" value="1"/>
</dbReference>